<evidence type="ECO:0000313" key="3">
    <source>
        <dbReference type="EMBL" id="RAK62265.1"/>
    </source>
</evidence>
<feature type="region of interest" description="Disordered" evidence="2">
    <location>
        <begin position="660"/>
        <end position="679"/>
    </location>
</feature>
<protein>
    <recommendedName>
        <fullName evidence="5">Translocation protein TolB</fullName>
    </recommendedName>
</protein>
<evidence type="ECO:0008006" key="5">
    <source>
        <dbReference type="Google" id="ProtNLM"/>
    </source>
</evidence>
<evidence type="ECO:0000313" key="4">
    <source>
        <dbReference type="Proteomes" id="UP000248553"/>
    </source>
</evidence>
<dbReference type="Proteomes" id="UP000248553">
    <property type="component" value="Unassembled WGS sequence"/>
</dbReference>
<comment type="similarity">
    <text evidence="1">Belongs to the TolB family.</text>
</comment>
<reference evidence="4" key="1">
    <citation type="submission" date="2018-05" db="EMBL/GenBank/DDBJ databases">
        <authorList>
            <person name="Nie L."/>
        </authorList>
    </citation>
    <scope>NUCLEOTIDE SEQUENCE [LARGE SCALE GENOMIC DNA]</scope>
    <source>
        <strain evidence="4">NL</strain>
    </source>
</reference>
<dbReference type="Gene3D" id="2.120.10.30">
    <property type="entry name" value="TolB, C-terminal domain"/>
    <property type="match status" value="2"/>
</dbReference>
<dbReference type="PANTHER" id="PTHR36842:SF1">
    <property type="entry name" value="PROTEIN TOLB"/>
    <property type="match status" value="1"/>
</dbReference>
<proteinExistence type="inferred from homology"/>
<name>A0A328B6L8_9BACT</name>
<dbReference type="InterPro" id="IPR011042">
    <property type="entry name" value="6-blade_b-propeller_TolB-like"/>
</dbReference>
<comment type="caution">
    <text evidence="3">The sequence shown here is derived from an EMBL/GenBank/DDBJ whole genome shotgun (WGS) entry which is preliminary data.</text>
</comment>
<dbReference type="PANTHER" id="PTHR36842">
    <property type="entry name" value="PROTEIN TOLB HOMOLOG"/>
    <property type="match status" value="1"/>
</dbReference>
<gene>
    <name evidence="3" type="ORF">DLM85_23915</name>
</gene>
<dbReference type="AlphaFoldDB" id="A0A328B6L8"/>
<dbReference type="EMBL" id="QHKM01000015">
    <property type="protein sequence ID" value="RAK62265.1"/>
    <property type="molecule type" value="Genomic_DNA"/>
</dbReference>
<dbReference type="SUPFAM" id="SSF82171">
    <property type="entry name" value="DPP6 N-terminal domain-like"/>
    <property type="match status" value="1"/>
</dbReference>
<dbReference type="OrthoDB" id="9760276at2"/>
<feature type="region of interest" description="Disordered" evidence="2">
    <location>
        <begin position="609"/>
        <end position="655"/>
    </location>
</feature>
<keyword evidence="4" id="KW-1185">Reference proteome</keyword>
<accession>A0A328B6L8</accession>
<feature type="compositionally biased region" description="Low complexity" evidence="2">
    <location>
        <begin position="610"/>
        <end position="636"/>
    </location>
</feature>
<dbReference type="Pfam" id="PF07676">
    <property type="entry name" value="PD40"/>
    <property type="match status" value="3"/>
</dbReference>
<evidence type="ECO:0000256" key="1">
    <source>
        <dbReference type="ARBA" id="ARBA00009820"/>
    </source>
</evidence>
<sequence>MLSLPALGLVFLTSTEAVQAQTAQESFGRTRIQYKDFDWQLLSTANFNVYYYQGGEAAARRAAEYAEQELQRITSLIGYYPYSKTTVMLYNSVGDLRQSNIGLNDDKYQMGGETSLLRMTKVQLAFQGQQTLFKRDLSYQVTKVLLNDMMYGGSLKEVIQSSYLLQLPDWFVSGASAYAAEGWSVEMDDYMRDMTQKVEKDKASQFFLRNPELAGQSVWNYIAERYGYTSIQNILNLTRITRDVETGISSSLNVPYKQFLRDWMGYYRQLNAQPETAFVLPDEQHLLLRRNRRGSSFNEPVISPDGQRLAFTTTDRGRYRVYVANVDGSGKHLVFAGGYKSPDQEVDRRLPVLTWRNSAQLAIAEESRGKMVLRLRSADSGPFGAVVRLKESLPFVGDRGSSVFNPYSQVLSMGYSPDGKALAFSGVRSGQADLYLLRAGARQPERLTNDVFDDVQPVFMPDGQSLVFSSNRWLDSAGTAKGSFKAVVNNYDLFRYRLDGSPQPVEQLVATISNETRPRVLSQNEILFLSEESGVRSVYRYDLTSRQRSPVTSFLNNVKSFDYNAKSGALGFVAADRARDFVYAYPKYELPQYLTLSKTARQEILEDRSAAAARPKPRPQAAPAPGAGTTGNNAAGGNVGSVQPTVPARKDQNVNVSDYQFEEDAPRPRPRRAAPTVVQKPAAVTPGVTGPMRYDTRFSLDNVVSTIYNDPLLGFGFIGQATMSDLMEDHRIRAGIFALTDLRTSSMYAEYTNLKHRYDWSIGFQKQSYYVANALSPNVYMGRYEITPGVSYPLSPNISVRGNLRYVTSTYSNLDDLGATDRRDHFVGGSGELVFDNSIATGVNMLEGTRMKVGVMKLDEVNTAKGDFGKIYVDLRHYQKVHRQIIWANRASYGQFFGNSPKTFRLGGMDNWLNARTDDSRQVEPQVGNSPADFFYQQFVTNLRGFNYNARSGPKYVLFNSELRIPIIQYFSRKPIYSGFFRNLQLTAFGDAGTAYRGANPFNFNNSVNSQLFGGNGNAFSGTVTNFQNPFLIGYGAGMRTTMLGFYTKLDVAWAREDGKEKGPKFYLSLGYDF</sequence>
<evidence type="ECO:0000256" key="2">
    <source>
        <dbReference type="SAM" id="MobiDB-lite"/>
    </source>
</evidence>
<organism evidence="3 4">
    <name type="scientific">Hymenobacter edaphi</name>
    <dbReference type="NCBI Taxonomy" id="2211146"/>
    <lineage>
        <taxon>Bacteria</taxon>
        <taxon>Pseudomonadati</taxon>
        <taxon>Bacteroidota</taxon>
        <taxon>Cytophagia</taxon>
        <taxon>Cytophagales</taxon>
        <taxon>Hymenobacteraceae</taxon>
        <taxon>Hymenobacter</taxon>
    </lineage>
</organism>
<dbReference type="Gene3D" id="2.40.160.50">
    <property type="entry name" value="membrane protein fhac: a member of the omp85/tpsb transporter family"/>
    <property type="match status" value="1"/>
</dbReference>
<dbReference type="InterPro" id="IPR011659">
    <property type="entry name" value="WD40"/>
</dbReference>